<name>A0A8D8VVK4_9HEMI</name>
<keyword evidence="1" id="KW-0812">Transmembrane</keyword>
<proteinExistence type="predicted"/>
<keyword evidence="1" id="KW-0472">Membrane</keyword>
<protein>
    <submittedName>
        <fullName evidence="2">Uncharacterized protein</fullName>
    </submittedName>
</protein>
<evidence type="ECO:0000256" key="1">
    <source>
        <dbReference type="SAM" id="Phobius"/>
    </source>
</evidence>
<feature type="transmembrane region" description="Helical" evidence="1">
    <location>
        <begin position="85"/>
        <end position="105"/>
    </location>
</feature>
<feature type="transmembrane region" description="Helical" evidence="1">
    <location>
        <begin position="20"/>
        <end position="43"/>
    </location>
</feature>
<organism evidence="2">
    <name type="scientific">Cacopsylla melanoneura</name>
    <dbReference type="NCBI Taxonomy" id="428564"/>
    <lineage>
        <taxon>Eukaryota</taxon>
        <taxon>Metazoa</taxon>
        <taxon>Ecdysozoa</taxon>
        <taxon>Arthropoda</taxon>
        <taxon>Hexapoda</taxon>
        <taxon>Insecta</taxon>
        <taxon>Pterygota</taxon>
        <taxon>Neoptera</taxon>
        <taxon>Paraneoptera</taxon>
        <taxon>Hemiptera</taxon>
        <taxon>Sternorrhyncha</taxon>
        <taxon>Psylloidea</taxon>
        <taxon>Psyllidae</taxon>
        <taxon>Psyllinae</taxon>
        <taxon>Cacopsylla</taxon>
    </lineage>
</organism>
<accession>A0A8D8VVK4</accession>
<reference evidence="2" key="1">
    <citation type="submission" date="2021-05" db="EMBL/GenBank/DDBJ databases">
        <authorList>
            <person name="Alioto T."/>
            <person name="Alioto T."/>
            <person name="Gomez Garrido J."/>
        </authorList>
    </citation>
    <scope>NUCLEOTIDE SEQUENCE</scope>
</reference>
<dbReference type="AlphaFoldDB" id="A0A8D8VVK4"/>
<evidence type="ECO:0000313" key="2">
    <source>
        <dbReference type="EMBL" id="CAG6635285.1"/>
    </source>
</evidence>
<dbReference type="EMBL" id="HBUF01089374">
    <property type="protein sequence ID" value="CAG6635285.1"/>
    <property type="molecule type" value="Transcribed_RNA"/>
</dbReference>
<keyword evidence="1" id="KW-1133">Transmembrane helix</keyword>
<feature type="transmembrane region" description="Helical" evidence="1">
    <location>
        <begin position="55"/>
        <end position="79"/>
    </location>
</feature>
<sequence length="128" mass="14347">MIESIVSSEISSFSMISFSYLPPPPCCFMFFTLCLGHIFLILLLELGTLLVSHSFLFFFLFFSGKILISSLVLFALLVLSLPRDILPLVLSFLFLFCSCLILVNFPLSVGLSNYPFCPFLLYLCSSST</sequence>